<evidence type="ECO:0000313" key="4">
    <source>
        <dbReference type="EMBL" id="CAF4328235.1"/>
    </source>
</evidence>
<evidence type="ECO:0000313" key="2">
    <source>
        <dbReference type="EMBL" id="CAF1456590.1"/>
    </source>
</evidence>
<gene>
    <name evidence="2" type="ORF">GPM918_LOCUS34926</name>
    <name evidence="1" type="ORF">OVA965_LOCUS28790</name>
    <name evidence="4" type="ORF">SRO942_LOCUS35639</name>
    <name evidence="3" type="ORF">TMI583_LOCUS29552</name>
</gene>
<organism evidence="2 5">
    <name type="scientific">Didymodactylos carnosus</name>
    <dbReference type="NCBI Taxonomy" id="1234261"/>
    <lineage>
        <taxon>Eukaryota</taxon>
        <taxon>Metazoa</taxon>
        <taxon>Spiralia</taxon>
        <taxon>Gnathifera</taxon>
        <taxon>Rotifera</taxon>
        <taxon>Eurotatoria</taxon>
        <taxon>Bdelloidea</taxon>
        <taxon>Philodinida</taxon>
        <taxon>Philodinidae</taxon>
        <taxon>Didymodactylos</taxon>
    </lineage>
</organism>
<proteinExistence type="predicted"/>
<dbReference type="OrthoDB" id="10051637at2759"/>
<dbReference type="EMBL" id="CAJNOQ010019769">
    <property type="protein sequence ID" value="CAF1456590.1"/>
    <property type="molecule type" value="Genomic_DNA"/>
</dbReference>
<accession>A0A815Q1C0</accession>
<keyword evidence="5" id="KW-1185">Reference proteome</keyword>
<reference evidence="2" key="1">
    <citation type="submission" date="2021-02" db="EMBL/GenBank/DDBJ databases">
        <authorList>
            <person name="Nowell W R."/>
        </authorList>
    </citation>
    <scope>NUCLEOTIDE SEQUENCE</scope>
</reference>
<dbReference type="Proteomes" id="UP000677228">
    <property type="component" value="Unassembled WGS sequence"/>
</dbReference>
<evidence type="ECO:0000313" key="3">
    <source>
        <dbReference type="EMBL" id="CAF4113854.1"/>
    </source>
</evidence>
<dbReference type="AlphaFoldDB" id="A0A815Q1C0"/>
<dbReference type="Proteomes" id="UP000681722">
    <property type="component" value="Unassembled WGS sequence"/>
</dbReference>
<dbReference type="EMBL" id="CAJOBC010085223">
    <property type="protein sequence ID" value="CAF4328235.1"/>
    <property type="molecule type" value="Genomic_DNA"/>
</dbReference>
<name>A0A815Q1C0_9BILA</name>
<evidence type="ECO:0000313" key="5">
    <source>
        <dbReference type="Proteomes" id="UP000663829"/>
    </source>
</evidence>
<comment type="caution">
    <text evidence="2">The sequence shown here is derived from an EMBL/GenBank/DDBJ whole genome shotgun (WGS) entry which is preliminary data.</text>
</comment>
<evidence type="ECO:0000313" key="1">
    <source>
        <dbReference type="EMBL" id="CAF1306654.1"/>
    </source>
</evidence>
<dbReference type="EMBL" id="CAJNOK010019838">
    <property type="protein sequence ID" value="CAF1306654.1"/>
    <property type="molecule type" value="Genomic_DNA"/>
</dbReference>
<dbReference type="Proteomes" id="UP000663829">
    <property type="component" value="Unassembled WGS sequence"/>
</dbReference>
<protein>
    <submittedName>
        <fullName evidence="2">Uncharacterized protein</fullName>
    </submittedName>
</protein>
<dbReference type="EMBL" id="CAJOBA010041423">
    <property type="protein sequence ID" value="CAF4113854.1"/>
    <property type="molecule type" value="Genomic_DNA"/>
</dbReference>
<sequence length="134" mass="15152">MKLDAYDMIIKHRPGKSNANADTLSRYPLKSEVVAALQTNGIFIGALQESQEVAVNIWKHCNVLDDIKLAQRQDKEYSALISFIQDDIRPDHGILCGKLENLAKIHKVVNGKLHRVRKFDEDSSLKSVNNHFSL</sequence>
<dbReference type="Proteomes" id="UP000682733">
    <property type="component" value="Unassembled WGS sequence"/>
</dbReference>